<evidence type="ECO:0000256" key="3">
    <source>
        <dbReference type="ARBA" id="ARBA00022475"/>
    </source>
</evidence>
<keyword evidence="5 8" id="KW-0133">Cell shape</keyword>
<keyword evidence="8" id="KW-0997">Cell inner membrane</keyword>
<reference evidence="10 11" key="1">
    <citation type="journal article" date="2023" name="Microorganisms">
        <title>Thiorhodovibrio frisius and Trv. litoralis spp. nov., Two Novel Members from a Clade of Fastidious Purple Sulfur Bacteria That Exhibit Unique Red-Shifted Light-Harvesting Capabilities.</title>
        <authorList>
            <person name="Methner A."/>
            <person name="Kuzyk S.B."/>
            <person name="Petersen J."/>
            <person name="Bauer S."/>
            <person name="Brinkmann H."/>
            <person name="Sichau K."/>
            <person name="Wanner G."/>
            <person name="Wolf J."/>
            <person name="Neumann-Schaal M."/>
            <person name="Henke P."/>
            <person name="Tank M."/>
            <person name="Sproer C."/>
            <person name="Bunk B."/>
            <person name="Overmann J."/>
        </authorList>
    </citation>
    <scope>NUCLEOTIDE SEQUENCE [LARGE SCALE GENOMIC DNA]</scope>
    <source>
        <strain evidence="10 11">DSM 6702</strain>
    </source>
</reference>
<sequence>MPGRTLWIILLTLGGAGLLTVVPMPDGAADYRPQWVALTVIFWITTLPNRIGVFWAFFAGLMLDVVTGSLLGRHALSFSVMGYLTVELEQRIALFRAWQQAVSIWLILTVERLLSLWVLSATNQPTPALSYWTATFVSMLLWPWFAIVLRGIVRRLDLT</sequence>
<evidence type="ECO:0000256" key="1">
    <source>
        <dbReference type="ARBA" id="ARBA00004651"/>
    </source>
</evidence>
<keyword evidence="11" id="KW-1185">Reference proteome</keyword>
<keyword evidence="3 8" id="KW-1003">Cell membrane</keyword>
<comment type="function">
    <text evidence="8">Involved in formation of the rod shape of the cell. May also contribute to regulation of formation of penicillin-binding proteins.</text>
</comment>
<dbReference type="PIRSF" id="PIRSF018472">
    <property type="entry name" value="MreD_proteobac"/>
    <property type="match status" value="1"/>
</dbReference>
<name>A0ABZ0SFV3_9GAMM</name>
<protein>
    <recommendedName>
        <fullName evidence="8">Rod shape-determining protein MreD</fullName>
    </recommendedName>
</protein>
<evidence type="ECO:0000256" key="8">
    <source>
        <dbReference type="PIRNR" id="PIRNR018472"/>
    </source>
</evidence>
<gene>
    <name evidence="10" type="primary">mreD</name>
    <name evidence="10" type="ORF">Thiowin_05080</name>
</gene>
<evidence type="ECO:0000256" key="6">
    <source>
        <dbReference type="ARBA" id="ARBA00022989"/>
    </source>
</evidence>
<feature type="transmembrane region" description="Helical" evidence="9">
    <location>
        <begin position="35"/>
        <end position="58"/>
    </location>
</feature>
<dbReference type="PANTHER" id="PTHR37484">
    <property type="entry name" value="ROD SHAPE-DETERMINING PROTEIN MRED"/>
    <property type="match status" value="1"/>
</dbReference>
<keyword evidence="4 9" id="KW-0812">Transmembrane</keyword>
<comment type="subcellular location">
    <subcellularLocation>
        <location evidence="8">Cell inner membrane</location>
    </subcellularLocation>
    <subcellularLocation>
        <location evidence="1">Cell membrane</location>
        <topology evidence="1">Multi-pass membrane protein</topology>
    </subcellularLocation>
</comment>
<evidence type="ECO:0000256" key="7">
    <source>
        <dbReference type="ARBA" id="ARBA00023136"/>
    </source>
</evidence>
<evidence type="ECO:0000256" key="9">
    <source>
        <dbReference type="SAM" id="Phobius"/>
    </source>
</evidence>
<dbReference type="NCBIfam" id="TIGR03426">
    <property type="entry name" value="shape_MreD"/>
    <property type="match status" value="1"/>
</dbReference>
<keyword evidence="7 8" id="KW-0472">Membrane</keyword>
<dbReference type="Proteomes" id="UP001432180">
    <property type="component" value="Chromosome"/>
</dbReference>
<feature type="transmembrane region" description="Helical" evidence="9">
    <location>
        <begin position="131"/>
        <end position="153"/>
    </location>
</feature>
<evidence type="ECO:0000256" key="4">
    <source>
        <dbReference type="ARBA" id="ARBA00022692"/>
    </source>
</evidence>
<dbReference type="EMBL" id="CP121472">
    <property type="protein sequence ID" value="WPL19925.1"/>
    <property type="molecule type" value="Genomic_DNA"/>
</dbReference>
<dbReference type="InterPro" id="IPR007227">
    <property type="entry name" value="Cell_shape_determining_MreD"/>
</dbReference>
<dbReference type="PANTHER" id="PTHR37484:SF1">
    <property type="entry name" value="ROD SHAPE-DETERMINING PROTEIN MRED"/>
    <property type="match status" value="1"/>
</dbReference>
<organism evidence="10 11">
    <name type="scientific">Thiorhodovibrio winogradskyi</name>
    <dbReference type="NCBI Taxonomy" id="77007"/>
    <lineage>
        <taxon>Bacteria</taxon>
        <taxon>Pseudomonadati</taxon>
        <taxon>Pseudomonadota</taxon>
        <taxon>Gammaproteobacteria</taxon>
        <taxon>Chromatiales</taxon>
        <taxon>Chromatiaceae</taxon>
        <taxon>Thiorhodovibrio</taxon>
    </lineage>
</organism>
<evidence type="ECO:0000313" key="10">
    <source>
        <dbReference type="EMBL" id="WPL19925.1"/>
    </source>
</evidence>
<accession>A0ABZ0SFV3</accession>
<dbReference type="InterPro" id="IPR026034">
    <property type="entry name" value="MreD_proteobac"/>
</dbReference>
<evidence type="ECO:0000256" key="5">
    <source>
        <dbReference type="ARBA" id="ARBA00022960"/>
    </source>
</evidence>
<evidence type="ECO:0000256" key="2">
    <source>
        <dbReference type="ARBA" id="ARBA00007776"/>
    </source>
</evidence>
<proteinExistence type="inferred from homology"/>
<evidence type="ECO:0000313" key="11">
    <source>
        <dbReference type="Proteomes" id="UP001432180"/>
    </source>
</evidence>
<keyword evidence="6 9" id="KW-1133">Transmembrane helix</keyword>
<feature type="transmembrane region" description="Helical" evidence="9">
    <location>
        <begin position="6"/>
        <end position="23"/>
    </location>
</feature>
<feature type="transmembrane region" description="Helical" evidence="9">
    <location>
        <begin position="98"/>
        <end position="119"/>
    </location>
</feature>
<comment type="similarity">
    <text evidence="2 8">Belongs to the MreD family.</text>
</comment>
<dbReference type="Pfam" id="PF04093">
    <property type="entry name" value="MreD"/>
    <property type="match status" value="1"/>
</dbReference>